<dbReference type="PANTHER" id="PTHR13886">
    <property type="entry name" value="JNK/SAPK-ASSOCIATED PROTEIN"/>
    <property type="match status" value="1"/>
</dbReference>
<feature type="compositionally biased region" description="Polar residues" evidence="10">
    <location>
        <begin position="813"/>
        <end position="853"/>
    </location>
</feature>
<comment type="subunit">
    <text evidence="6">Forms homo- and heterooligomeric complexes. Binds the TPR motif-containing C-terminal of kinesin light chain, Klc. Pre-assembled syd scaffolding complexes are then transported as a cargo of kinesin, to the required subcellular location.</text>
</comment>
<feature type="compositionally biased region" description="Low complexity" evidence="10">
    <location>
        <begin position="1189"/>
        <end position="1202"/>
    </location>
</feature>
<evidence type="ECO:0000256" key="9">
    <source>
        <dbReference type="SAM" id="Coils"/>
    </source>
</evidence>
<gene>
    <name evidence="13" type="ORF">SSS_2787</name>
</gene>
<proteinExistence type="inferred from homology"/>
<accession>A0A834R189</accession>
<feature type="region of interest" description="Disordered" evidence="10">
    <location>
        <begin position="1183"/>
        <end position="1202"/>
    </location>
</feature>
<evidence type="ECO:0000256" key="10">
    <source>
        <dbReference type="SAM" id="MobiDB-lite"/>
    </source>
</evidence>
<feature type="compositionally biased region" description="Low complexity" evidence="10">
    <location>
        <begin position="56"/>
        <end position="72"/>
    </location>
</feature>
<evidence type="ECO:0000256" key="4">
    <source>
        <dbReference type="ARBA" id="ARBA00023054"/>
    </source>
</evidence>
<feature type="compositionally biased region" description="Low complexity" evidence="10">
    <location>
        <begin position="911"/>
        <end position="923"/>
    </location>
</feature>
<reference evidence="14" key="3">
    <citation type="submission" date="2022-06" db="UniProtKB">
        <authorList>
            <consortium name="EnsemblMetazoa"/>
        </authorList>
    </citation>
    <scope>IDENTIFICATION</scope>
</reference>
<feature type="coiled-coil region" evidence="9">
    <location>
        <begin position="697"/>
        <end position="724"/>
    </location>
</feature>
<dbReference type="SUPFAM" id="SSF50998">
    <property type="entry name" value="Quinoprotein alcohol dehydrogenase-like"/>
    <property type="match status" value="1"/>
</dbReference>
<evidence type="ECO:0000256" key="2">
    <source>
        <dbReference type="ARBA" id="ARBA00009866"/>
    </source>
</evidence>
<dbReference type="GO" id="GO:0019894">
    <property type="term" value="F:kinesin binding"/>
    <property type="evidence" value="ECO:0007669"/>
    <property type="project" value="TreeGrafter"/>
</dbReference>
<dbReference type="Pfam" id="PF19056">
    <property type="entry name" value="WD40_2"/>
    <property type="match status" value="1"/>
</dbReference>
<protein>
    <recommendedName>
        <fullName evidence="7">JNK-interacting protein 3</fullName>
    </recommendedName>
    <alternativeName>
        <fullName evidence="8">Protein sunday driver</fullName>
    </alternativeName>
</protein>
<comment type="function">
    <text evidence="5">The JNK-interacting protein (JIP) group of scaffold proteins selectively mediates JNK-signaling by aggregating specific components of the MAPK cascade to form a functional JNK signaling module. May function as a regulator of vesicle transport, through interactions with the JNK-signaling components and motor proteins. Syd is required for efficient kinesin-I mediated axonal transport.</text>
</comment>
<dbReference type="Pfam" id="PF09744">
    <property type="entry name" value="RH1"/>
    <property type="match status" value="1"/>
</dbReference>
<feature type="compositionally biased region" description="Polar residues" evidence="10">
    <location>
        <begin position="862"/>
        <end position="881"/>
    </location>
</feature>
<name>A0A834R189_SARSC</name>
<dbReference type="InterPro" id="IPR039911">
    <property type="entry name" value="JIP3/JIP4"/>
</dbReference>
<dbReference type="GO" id="GO:0008432">
    <property type="term" value="F:JUN kinase binding"/>
    <property type="evidence" value="ECO:0007669"/>
    <property type="project" value="TreeGrafter"/>
</dbReference>
<evidence type="ECO:0000313" key="14">
    <source>
        <dbReference type="EnsemblMetazoa" id="KAF7488088.1"/>
    </source>
</evidence>
<feature type="region of interest" description="Disordered" evidence="10">
    <location>
        <begin position="32"/>
        <end position="76"/>
    </location>
</feature>
<dbReference type="InterPro" id="IPR034744">
    <property type="entry name" value="RH2"/>
</dbReference>
<dbReference type="FunFam" id="1.20.5.1000:FF:000001">
    <property type="entry name" value="C-Jun-amino-terminal kinase-interacting protein 3 isoform X2"/>
    <property type="match status" value="1"/>
</dbReference>
<evidence type="ECO:0000256" key="7">
    <source>
        <dbReference type="ARBA" id="ARBA00069747"/>
    </source>
</evidence>
<feature type="compositionally biased region" description="Low complexity" evidence="10">
    <location>
        <begin position="36"/>
        <end position="49"/>
    </location>
</feature>
<organism evidence="13">
    <name type="scientific">Sarcoptes scabiei</name>
    <name type="common">Itch mite</name>
    <name type="synonym">Acarus scabiei</name>
    <dbReference type="NCBI Taxonomy" id="52283"/>
    <lineage>
        <taxon>Eukaryota</taxon>
        <taxon>Metazoa</taxon>
        <taxon>Ecdysozoa</taxon>
        <taxon>Arthropoda</taxon>
        <taxon>Chelicerata</taxon>
        <taxon>Arachnida</taxon>
        <taxon>Acari</taxon>
        <taxon>Acariformes</taxon>
        <taxon>Sarcoptiformes</taxon>
        <taxon>Astigmata</taxon>
        <taxon>Psoroptidia</taxon>
        <taxon>Sarcoptoidea</taxon>
        <taxon>Sarcoptidae</taxon>
        <taxon>Sarcoptinae</taxon>
        <taxon>Sarcoptes</taxon>
    </lineage>
</organism>
<evidence type="ECO:0000256" key="3">
    <source>
        <dbReference type="ARBA" id="ARBA00022490"/>
    </source>
</evidence>
<keyword evidence="4 9" id="KW-0175">Coiled coil</keyword>
<feature type="domain" description="RH2" evidence="12">
    <location>
        <begin position="486"/>
        <end position="558"/>
    </location>
</feature>
<evidence type="ECO:0000256" key="5">
    <source>
        <dbReference type="ARBA" id="ARBA00059054"/>
    </source>
</evidence>
<reference evidence="13" key="2">
    <citation type="submission" date="2020-01" db="EMBL/GenBank/DDBJ databases">
        <authorList>
            <person name="Korhonen P.K.K."/>
            <person name="Guangxu M.G."/>
            <person name="Wang T.W."/>
            <person name="Stroehlein A.J.S."/>
            <person name="Young N.D."/>
            <person name="Ang C.-S.A."/>
            <person name="Fernando D.W.F."/>
            <person name="Lu H.L."/>
            <person name="Taylor S.T."/>
            <person name="Ehtesham M.E.M."/>
            <person name="Najaraj S.H.N."/>
            <person name="Harsha G.H.G."/>
            <person name="Madugundu A.M."/>
            <person name="Renuse S.R."/>
            <person name="Holt D.H."/>
            <person name="Pandey A.P."/>
            <person name="Papenfuss A.P."/>
            <person name="Gasser R.B.G."/>
            <person name="Fischer K.F."/>
        </authorList>
    </citation>
    <scope>NUCLEOTIDE SEQUENCE</scope>
    <source>
        <strain evidence="13">SSS_KF_BRIS2020</strain>
    </source>
</reference>
<comment type="subcellular location">
    <subcellularLocation>
        <location evidence="1">Cytoplasm</location>
    </subcellularLocation>
</comment>
<dbReference type="Pfam" id="PF16471">
    <property type="entry name" value="JIP_LZII"/>
    <property type="match status" value="1"/>
</dbReference>
<evidence type="ECO:0000313" key="13">
    <source>
        <dbReference type="EMBL" id="KAF7488088.1"/>
    </source>
</evidence>
<dbReference type="GO" id="GO:0005737">
    <property type="term" value="C:cytoplasm"/>
    <property type="evidence" value="ECO:0007669"/>
    <property type="project" value="UniProtKB-SubCell"/>
</dbReference>
<keyword evidence="15" id="KW-1185">Reference proteome</keyword>
<dbReference type="GO" id="GO:0016192">
    <property type="term" value="P:vesicle-mediated transport"/>
    <property type="evidence" value="ECO:0007669"/>
    <property type="project" value="TreeGrafter"/>
</dbReference>
<dbReference type="InterPro" id="IPR032486">
    <property type="entry name" value="JIP_LZII"/>
</dbReference>
<evidence type="ECO:0000256" key="6">
    <source>
        <dbReference type="ARBA" id="ARBA00064055"/>
    </source>
</evidence>
<dbReference type="InterPro" id="IPR034743">
    <property type="entry name" value="RH1"/>
</dbReference>
<evidence type="ECO:0000256" key="1">
    <source>
        <dbReference type="ARBA" id="ARBA00004496"/>
    </source>
</evidence>
<dbReference type="PROSITE" id="PS51776">
    <property type="entry name" value="RH1"/>
    <property type="match status" value="1"/>
</dbReference>
<evidence type="ECO:0000256" key="8">
    <source>
        <dbReference type="ARBA" id="ARBA00082388"/>
    </source>
</evidence>
<feature type="domain" description="RH1" evidence="11">
    <location>
        <begin position="85"/>
        <end position="175"/>
    </location>
</feature>
<dbReference type="GO" id="GO:0005078">
    <property type="term" value="F:MAP-kinase scaffold activity"/>
    <property type="evidence" value="ECO:0007669"/>
    <property type="project" value="InterPro"/>
</dbReference>
<keyword evidence="3" id="KW-0963">Cytoplasm</keyword>
<dbReference type="OrthoDB" id="6503116at2759"/>
<evidence type="ECO:0000313" key="15">
    <source>
        <dbReference type="Proteomes" id="UP000070412"/>
    </source>
</evidence>
<sequence length="1291" mass="145207">MSDQNSTNFIFGTNSNNNNNLLTKTKDIKNASNGTSNLINNLPPLNSPSTVKDNTKNNNNNDLILSQNSDNSPIFGSPTNSETIYEFGSHFENSSHVVSEKVQNLASQIYHELQKILTRYNDDEEAVSGLMQLIINVLESLDLALIENQQLQVDLELCKDDNEQLVQAFEKEKQSKKKIEQRLFENEFTAEEEKQHFQQRIDSLANIVKMLELKAKNSSDHSTRLEEKETEMKKEYSKLHERYTELLRSHCDLMERVKIMFGTDESTNSNTNNNNTINQTKENLASVFKSNLQRLTTNEDNLDNYDLTGIDADDHLDHHQNTTLALSSDMNRAGESLSNSLARQAWIETEMSYDDTTTIIEDVEELQKDKFSSTNNNRDQSLTENFFGMEKEIENLITENQELLATKNALNIVKDDLIAKVDELQGDLAMCKNEIQQREAVQDRLKSRINQMEDEIKKNKDELEETKQKLAAIKEDDEEGVPMAQRKRFTRVEMSRVLMERNSYKEKYFELQEALKWSELSRATKTEDKRSNIWKLRKNWPGFSSFFNPSPTTGIISGSQSVQNAQPAIRYLNNPSGTPALEAMRRRARLQQNGGDLELMLDSDLTSERTRAMKNLKAHVTRSGSGDRIQAYGWSIAGSPTSSSQSQSENTKQIMNSATVPVPIYCRPLGGEDIGMKIWCSSAVDLSGGEAGFPDTNNSETKSNENQKNALADLESEIDEVIKEQTVTADQQYSNFVWICSVSHSKSKATIVNIRSNPGEVLDSFFIKTHLLCIVSIPGAKNNDMIGKRDIIINEDSPELCLDQRKEKPLNDISTSITFSSPVPSIQSDVSNNYDSSSLNQEQDSIKTQSPNESYELKPESDLNSSIHSSTTVNYPSTNEANNNVTLEKLIDYVAYTQPPSPTNSMKDDSSSNGSNAPKSSSSMPIQPMSTRLPTMWLGGQNGVLYVHSSIAQWSHCIASIHLPDSILHIVHYHGRVFVALANGQCCIFYRNQQTGSLIFISNSHSNVIYTGEWEFNEYFTLNIGIYSSMLKNNNNNASNSENKKDSSIQVALYSIRCLENVKDTVWLGYRNLIFVMNTRTLKVIDSFLAHPRKETYVRQLAAIGDGVWCSFRLDSTLRLYSAFKPYQHVQTIDIEPYVTKMVTPKSFNFVRITSLKASNNRLWIGTSNGVILCLPCIASSEETKDNRSSSSPTSTQSMKSSSALISKKITTNESTGSLALSTFMPLCDVSAIQLSFHGHKDNVKFFVCANNLILSGGEGYIDFRINSINETTTSLSKGDRSHLIVWEITA</sequence>
<dbReference type="PROSITE" id="PS51777">
    <property type="entry name" value="RH2"/>
    <property type="match status" value="1"/>
</dbReference>
<dbReference type="PANTHER" id="PTHR13886:SF4">
    <property type="entry name" value="JNK-INTERACTING PROTEIN 3"/>
    <property type="match status" value="1"/>
</dbReference>
<dbReference type="GO" id="GO:0030159">
    <property type="term" value="F:signaling receptor complex adaptor activity"/>
    <property type="evidence" value="ECO:0007669"/>
    <property type="project" value="TreeGrafter"/>
</dbReference>
<reference evidence="15" key="1">
    <citation type="journal article" date="2020" name="PLoS Negl. Trop. Dis.">
        <title>High-quality nuclear genome for Sarcoptes scabiei-A critical resource for a neglected parasite.</title>
        <authorList>
            <person name="Korhonen P.K."/>
            <person name="Gasser R.B."/>
            <person name="Ma G."/>
            <person name="Wang T."/>
            <person name="Stroehlein A.J."/>
            <person name="Young N.D."/>
            <person name="Ang C.S."/>
            <person name="Fernando D.D."/>
            <person name="Lu H.C."/>
            <person name="Taylor S."/>
            <person name="Reynolds S.L."/>
            <person name="Mofiz E."/>
            <person name="Najaraj S.H."/>
            <person name="Gowda H."/>
            <person name="Madugundu A."/>
            <person name="Renuse S."/>
            <person name="Holt D."/>
            <person name="Pandey A."/>
            <person name="Papenfuss A.T."/>
            <person name="Fischer K."/>
        </authorList>
    </citation>
    <scope>NUCLEOTIDE SEQUENCE [LARGE SCALE GENOMIC DNA]</scope>
</reference>
<dbReference type="Proteomes" id="UP000070412">
    <property type="component" value="Unassembled WGS sequence"/>
</dbReference>
<dbReference type="EMBL" id="WVUK01000066">
    <property type="protein sequence ID" value="KAF7488088.1"/>
    <property type="molecule type" value="Genomic_DNA"/>
</dbReference>
<evidence type="ECO:0000259" key="11">
    <source>
        <dbReference type="PROSITE" id="PS51776"/>
    </source>
</evidence>
<dbReference type="EnsemblMetazoa" id="SSS_2787s_mrna">
    <property type="protein sequence ID" value="KAF7488088.1"/>
    <property type="gene ID" value="SSS_2787"/>
</dbReference>
<dbReference type="Gene3D" id="1.20.5.1000">
    <property type="entry name" value="arf6 gtpase in complex with a specific effector, jip4"/>
    <property type="match status" value="1"/>
</dbReference>
<feature type="coiled-coil region" evidence="9">
    <location>
        <begin position="148"/>
        <end position="182"/>
    </location>
</feature>
<comment type="similarity">
    <text evidence="2">Belongs to the JIP scaffold family.</text>
</comment>
<feature type="region of interest" description="Disordered" evidence="10">
    <location>
        <begin position="813"/>
        <end position="881"/>
    </location>
</feature>
<evidence type="ECO:0000259" key="12">
    <source>
        <dbReference type="PROSITE" id="PS51777"/>
    </source>
</evidence>
<feature type="region of interest" description="Disordered" evidence="10">
    <location>
        <begin position="898"/>
        <end position="926"/>
    </location>
</feature>
<dbReference type="InterPro" id="IPR011047">
    <property type="entry name" value="Quinoprotein_ADH-like_sf"/>
</dbReference>
<feature type="coiled-coil region" evidence="9">
    <location>
        <begin position="414"/>
        <end position="476"/>
    </location>
</feature>